<dbReference type="RefSeq" id="WP_327779184.1">
    <property type="nucleotide sequence ID" value="NZ_JAYXUD010000001.1"/>
</dbReference>
<evidence type="ECO:0008006" key="3">
    <source>
        <dbReference type="Google" id="ProtNLM"/>
    </source>
</evidence>
<name>A0ABU6LCU1_9GAMM</name>
<evidence type="ECO:0000313" key="1">
    <source>
        <dbReference type="EMBL" id="MEC6897224.1"/>
    </source>
</evidence>
<sequence>MFDEIREIVRGGGLLKAIEQVELEIFTGKFVEKKVDTTLIEKTESNNLDLIAKGQRTQFKKGRQASFATYEDYTEEEQFELVEKALMCGIADAVSTAQTLGDFCADFDVTIQFDDEKLIEAREVDGAFLEIEEEILTEVARYE</sequence>
<proteinExistence type="predicted"/>
<reference evidence="1 2" key="1">
    <citation type="submission" date="2024-01" db="EMBL/GenBank/DDBJ databases">
        <title>Active colonisers of the gastrointestinal tract of Atlantic salmon farmed in a warm water region.</title>
        <authorList>
            <person name="Bowman J.P."/>
        </authorList>
    </citation>
    <scope>NUCLEOTIDE SEQUENCE [LARGE SCALE GENOMIC DNA]</scope>
    <source>
        <strain evidence="1 2">S4MW1</strain>
    </source>
</reference>
<accession>A0ABU6LCU1</accession>
<keyword evidence="2" id="KW-1185">Reference proteome</keyword>
<comment type="caution">
    <text evidence="1">The sequence shown here is derived from an EMBL/GenBank/DDBJ whole genome shotgun (WGS) entry which is preliminary data.</text>
</comment>
<organism evidence="1 2">
    <name type="scientific">Photobacterium piscicola</name>
    <dbReference type="NCBI Taxonomy" id="1378299"/>
    <lineage>
        <taxon>Bacteria</taxon>
        <taxon>Pseudomonadati</taxon>
        <taxon>Pseudomonadota</taxon>
        <taxon>Gammaproteobacteria</taxon>
        <taxon>Vibrionales</taxon>
        <taxon>Vibrionaceae</taxon>
        <taxon>Photobacterium</taxon>
    </lineage>
</organism>
<protein>
    <recommendedName>
        <fullName evidence="3">Phage protein</fullName>
    </recommendedName>
</protein>
<evidence type="ECO:0000313" key="2">
    <source>
        <dbReference type="Proteomes" id="UP001339429"/>
    </source>
</evidence>
<dbReference type="Proteomes" id="UP001339429">
    <property type="component" value="Unassembled WGS sequence"/>
</dbReference>
<gene>
    <name evidence="1" type="ORF">VXS00_00980</name>
</gene>
<dbReference type="EMBL" id="JAYXUD010000001">
    <property type="protein sequence ID" value="MEC6897224.1"/>
    <property type="molecule type" value="Genomic_DNA"/>
</dbReference>